<evidence type="ECO:0000256" key="1">
    <source>
        <dbReference type="SAM" id="MobiDB-lite"/>
    </source>
</evidence>
<feature type="region of interest" description="Disordered" evidence="1">
    <location>
        <begin position="1"/>
        <end position="43"/>
    </location>
</feature>
<feature type="compositionally biased region" description="Polar residues" evidence="1">
    <location>
        <begin position="12"/>
        <end position="23"/>
    </location>
</feature>
<dbReference type="EMBL" id="NBTY01000014">
    <property type="protein sequence ID" value="OTP80161.1"/>
    <property type="molecule type" value="Genomic_DNA"/>
</dbReference>
<evidence type="ECO:0000313" key="2">
    <source>
        <dbReference type="EMBL" id="OTP80161.1"/>
    </source>
</evidence>
<proteinExistence type="predicted"/>
<accession>A0A242N948</accession>
<dbReference type="Proteomes" id="UP000194546">
    <property type="component" value="Unassembled WGS sequence"/>
</dbReference>
<dbReference type="AlphaFoldDB" id="A0A242N948"/>
<gene>
    <name evidence="2" type="ORF">PAMC26510_03415</name>
</gene>
<comment type="caution">
    <text evidence="2">The sequence shown here is derived from an EMBL/GenBank/DDBJ whole genome shotgun (WGS) entry which is preliminary data.</text>
</comment>
<reference evidence="2 3" key="1">
    <citation type="submission" date="2017-03" db="EMBL/GenBank/DDBJ databases">
        <title>Genome analysis of strain PAMC 26510.</title>
        <authorList>
            <person name="Oh H.-M."/>
            <person name="Yang J.-A."/>
        </authorList>
    </citation>
    <scope>NUCLEOTIDE SEQUENCE [LARGE SCALE GENOMIC DNA]</scope>
    <source>
        <strain evidence="2 3">PAMC 26510</strain>
    </source>
</reference>
<evidence type="ECO:0000313" key="3">
    <source>
        <dbReference type="Proteomes" id="UP000194546"/>
    </source>
</evidence>
<protein>
    <submittedName>
        <fullName evidence="2">MotA/TolQ/ExbB proton channel family protein</fullName>
    </submittedName>
</protein>
<name>A0A242N948_CABSO</name>
<organism evidence="2 3">
    <name type="scientific">Caballeronia sordidicola</name>
    <name type="common">Burkholderia sordidicola</name>
    <dbReference type="NCBI Taxonomy" id="196367"/>
    <lineage>
        <taxon>Bacteria</taxon>
        <taxon>Pseudomonadati</taxon>
        <taxon>Pseudomonadota</taxon>
        <taxon>Betaproteobacteria</taxon>
        <taxon>Burkholderiales</taxon>
        <taxon>Burkholderiaceae</taxon>
        <taxon>Caballeronia</taxon>
    </lineage>
</organism>
<feature type="compositionally biased region" description="Polar residues" evidence="1">
    <location>
        <begin position="34"/>
        <end position="43"/>
    </location>
</feature>
<sequence length="43" mass="4470">MASSRPELNRACGTSRTQAQQHRAPSGDNVVLPGSNSDAPFGT</sequence>